<organism evidence="4 5">
    <name type="scientific">Tindallia magadiensis</name>
    <dbReference type="NCBI Taxonomy" id="69895"/>
    <lineage>
        <taxon>Bacteria</taxon>
        <taxon>Bacillati</taxon>
        <taxon>Bacillota</taxon>
        <taxon>Clostridia</taxon>
        <taxon>Peptostreptococcales</taxon>
        <taxon>Tindalliaceae</taxon>
        <taxon>Tindallia</taxon>
    </lineage>
</organism>
<feature type="domain" description="LysM" evidence="3">
    <location>
        <begin position="542"/>
        <end position="586"/>
    </location>
</feature>
<protein>
    <submittedName>
        <fullName evidence="4">5'-nucleotidase</fullName>
    </submittedName>
</protein>
<keyword evidence="1" id="KW-0732">Signal</keyword>
<dbReference type="SUPFAM" id="SSF54106">
    <property type="entry name" value="LysM domain"/>
    <property type="match status" value="1"/>
</dbReference>
<dbReference type="Pfam" id="PF01476">
    <property type="entry name" value="LysM"/>
    <property type="match status" value="1"/>
</dbReference>
<gene>
    <name evidence="4" type="ORF">SAMN05192551_106145</name>
</gene>
<dbReference type="Gene3D" id="3.90.780.10">
    <property type="entry name" value="5'-Nucleotidase, C-terminal domain"/>
    <property type="match status" value="1"/>
</dbReference>
<dbReference type="Gene3D" id="3.10.350.10">
    <property type="entry name" value="LysM domain"/>
    <property type="match status" value="1"/>
</dbReference>
<dbReference type="SMART" id="SM00257">
    <property type="entry name" value="LysM"/>
    <property type="match status" value="1"/>
</dbReference>
<dbReference type="EMBL" id="FOQA01000006">
    <property type="protein sequence ID" value="SFI09985.1"/>
    <property type="molecule type" value="Genomic_DNA"/>
</dbReference>
<sequence>MKQSYVKKKHFILLMVLTMVLSCFSTWIVWADEHEETLVILHTNDIHGRVSEGRFDGMGLERIATLVNGYREKHDNVLLLDAGDAIHGMPIATIERGASIIRIMNAMGYDLLVAGNHEFNYGKERLSELDNISDFPIIAANILVEDTEEHFLTPYVIYEYDDFTVGVFGLATPETLYKSHPDGTKGLLFADPVESAKAMVEELEDRVDIMIALAHLGIDEGSLYNETSIGVAEQVEGIHLIVDGHSHHKLNEGLLVNDTLIVMAEEYAKNLGVVEITLVDGEFSSITARLHEKEESMELEPDPDVLKVIEDVIENQQEILTEKVGETNVHLDGEREQVRAGETNLGNLIADSMVWITNADFAFTNGGGIRSSIAEGSITKEDIIAVLPFGNRVVTVEMKGSAVIKALEVSAADYPEPAGKFAHVSGMNYTIDPNKPAGQRISDVTIAGESIDKEASYVMATNDFLAAGGDEMTMLAEAPIISDFVSLDEALMEYLSYMGAVSPEIEGRITTLEMEEELEPKEPIEEILVPEETEETVIEEYEIHIVLKDEVLWRIAEQYKTSWENLAEINGLDNPHVIFPGQEILYPIH</sequence>
<proteinExistence type="inferred from homology"/>
<evidence type="ECO:0000256" key="1">
    <source>
        <dbReference type="ARBA" id="ARBA00022729"/>
    </source>
</evidence>
<dbReference type="InterPro" id="IPR006146">
    <property type="entry name" value="5'-Nucleotdase_CS"/>
</dbReference>
<dbReference type="InterPro" id="IPR004843">
    <property type="entry name" value="Calcineurin-like_PHP"/>
</dbReference>
<dbReference type="GO" id="GO:0009166">
    <property type="term" value="P:nucleotide catabolic process"/>
    <property type="evidence" value="ECO:0007669"/>
    <property type="project" value="InterPro"/>
</dbReference>
<dbReference type="PROSITE" id="PS00785">
    <property type="entry name" value="5_NUCLEOTIDASE_1"/>
    <property type="match status" value="1"/>
</dbReference>
<comment type="similarity">
    <text evidence="2">Belongs to the 5'-nucleotidase family.</text>
</comment>
<dbReference type="CDD" id="cd00845">
    <property type="entry name" value="MPP_UshA_N_like"/>
    <property type="match status" value="1"/>
</dbReference>
<dbReference type="PROSITE" id="PS51257">
    <property type="entry name" value="PROKAR_LIPOPROTEIN"/>
    <property type="match status" value="1"/>
</dbReference>
<dbReference type="Pfam" id="PF00149">
    <property type="entry name" value="Metallophos"/>
    <property type="match status" value="1"/>
</dbReference>
<dbReference type="PANTHER" id="PTHR11575:SF24">
    <property type="entry name" value="5'-NUCLEOTIDASE"/>
    <property type="match status" value="1"/>
</dbReference>
<dbReference type="GO" id="GO:0046872">
    <property type="term" value="F:metal ion binding"/>
    <property type="evidence" value="ECO:0007669"/>
    <property type="project" value="InterPro"/>
</dbReference>
<name>A0A1I3FFK4_9FIRM</name>
<dbReference type="InterPro" id="IPR006179">
    <property type="entry name" value="5_nucleotidase/apyrase"/>
</dbReference>
<dbReference type="STRING" id="69895.SAMN05192551_106145"/>
<dbReference type="CDD" id="cd00118">
    <property type="entry name" value="LysM"/>
    <property type="match status" value="1"/>
</dbReference>
<dbReference type="AlphaFoldDB" id="A0A1I3FFK4"/>
<dbReference type="Proteomes" id="UP000199287">
    <property type="component" value="Unassembled WGS sequence"/>
</dbReference>
<dbReference type="InterPro" id="IPR036779">
    <property type="entry name" value="LysM_dom_sf"/>
</dbReference>
<evidence type="ECO:0000313" key="4">
    <source>
        <dbReference type="EMBL" id="SFI09985.1"/>
    </source>
</evidence>
<evidence type="ECO:0000256" key="2">
    <source>
        <dbReference type="RuleBase" id="RU362119"/>
    </source>
</evidence>
<dbReference type="InterPro" id="IPR008334">
    <property type="entry name" value="5'-Nucleotdase_C"/>
</dbReference>
<dbReference type="InterPro" id="IPR036907">
    <property type="entry name" value="5'-Nucleotdase_C_sf"/>
</dbReference>
<evidence type="ECO:0000259" key="3">
    <source>
        <dbReference type="PROSITE" id="PS51782"/>
    </source>
</evidence>
<dbReference type="PRINTS" id="PR01607">
    <property type="entry name" value="APYRASEFAMLY"/>
</dbReference>
<dbReference type="PROSITE" id="PS51782">
    <property type="entry name" value="LYSM"/>
    <property type="match status" value="1"/>
</dbReference>
<reference evidence="5" key="1">
    <citation type="submission" date="2016-10" db="EMBL/GenBank/DDBJ databases">
        <authorList>
            <person name="Varghese N."/>
            <person name="Submissions S."/>
        </authorList>
    </citation>
    <scope>NUCLEOTIDE SEQUENCE [LARGE SCALE GENOMIC DNA]</scope>
    <source>
        <strain evidence="5">Z-7934</strain>
    </source>
</reference>
<keyword evidence="2" id="KW-0547">Nucleotide-binding</keyword>
<dbReference type="Pfam" id="PF02872">
    <property type="entry name" value="5_nucleotid_C"/>
    <property type="match status" value="1"/>
</dbReference>
<dbReference type="InterPro" id="IPR018392">
    <property type="entry name" value="LysM"/>
</dbReference>
<dbReference type="PANTHER" id="PTHR11575">
    <property type="entry name" value="5'-NUCLEOTIDASE-RELATED"/>
    <property type="match status" value="1"/>
</dbReference>
<dbReference type="Gene3D" id="3.60.21.10">
    <property type="match status" value="1"/>
</dbReference>
<dbReference type="InterPro" id="IPR029052">
    <property type="entry name" value="Metallo-depent_PP-like"/>
</dbReference>
<keyword evidence="2" id="KW-0378">Hydrolase</keyword>
<keyword evidence="5" id="KW-1185">Reference proteome</keyword>
<evidence type="ECO:0000313" key="5">
    <source>
        <dbReference type="Proteomes" id="UP000199287"/>
    </source>
</evidence>
<dbReference type="GO" id="GO:0000166">
    <property type="term" value="F:nucleotide binding"/>
    <property type="evidence" value="ECO:0007669"/>
    <property type="project" value="UniProtKB-KW"/>
</dbReference>
<dbReference type="SUPFAM" id="SSF56300">
    <property type="entry name" value="Metallo-dependent phosphatases"/>
    <property type="match status" value="1"/>
</dbReference>
<dbReference type="GO" id="GO:0016788">
    <property type="term" value="F:hydrolase activity, acting on ester bonds"/>
    <property type="evidence" value="ECO:0007669"/>
    <property type="project" value="InterPro"/>
</dbReference>
<accession>A0A1I3FFK4</accession>
<dbReference type="SUPFAM" id="SSF55816">
    <property type="entry name" value="5'-nucleotidase (syn. UDP-sugar hydrolase), C-terminal domain"/>
    <property type="match status" value="1"/>
</dbReference>